<dbReference type="InterPro" id="IPR010982">
    <property type="entry name" value="Lambda_DNA-bd_dom_sf"/>
</dbReference>
<sequence>MATSRTPRRPNTLGPTGLQVAANIRRIRQLRGLSTTEMARRLTERGRPITAVAITNVEHGRRRVDVDDLVAFAAVLDVSPSALLLPPTAVGRVEVTGVGVVAAHDAWRWLDGQWPLGAPRDPEQLRRRLMDFFLMSRPEGIPPYHDVDRVVEWMRSFGETPFERDNEVPPE</sequence>
<evidence type="ECO:0000259" key="1">
    <source>
        <dbReference type="PROSITE" id="PS50943"/>
    </source>
</evidence>
<organism evidence="2 3">
    <name type="scientific">Thermobifida fusca TM51</name>
    <dbReference type="NCBI Taxonomy" id="1169414"/>
    <lineage>
        <taxon>Bacteria</taxon>
        <taxon>Bacillati</taxon>
        <taxon>Actinomycetota</taxon>
        <taxon>Actinomycetes</taxon>
        <taxon>Streptosporangiales</taxon>
        <taxon>Nocardiopsidaceae</taxon>
        <taxon>Thermobifida</taxon>
    </lineage>
</organism>
<evidence type="ECO:0000313" key="3">
    <source>
        <dbReference type="Proteomes" id="UP000014184"/>
    </source>
</evidence>
<keyword evidence="2" id="KW-0238">DNA-binding</keyword>
<dbReference type="Pfam" id="PF13560">
    <property type="entry name" value="HTH_31"/>
    <property type="match status" value="1"/>
</dbReference>
<evidence type="ECO:0000313" key="2">
    <source>
        <dbReference type="EMBL" id="EOR71129.1"/>
    </source>
</evidence>
<keyword evidence="3" id="KW-1185">Reference proteome</keyword>
<dbReference type="Gene3D" id="1.10.260.40">
    <property type="entry name" value="lambda repressor-like DNA-binding domains"/>
    <property type="match status" value="1"/>
</dbReference>
<dbReference type="RefSeq" id="WP_011292225.1">
    <property type="nucleotide sequence ID" value="NZ_AOSG01000050.1"/>
</dbReference>
<dbReference type="AlphaFoldDB" id="A0A9P2TB07"/>
<name>A0A9P2TB07_THEFU</name>
<dbReference type="CDD" id="cd00093">
    <property type="entry name" value="HTH_XRE"/>
    <property type="match status" value="1"/>
</dbReference>
<reference evidence="2 3" key="1">
    <citation type="journal article" date="2013" name="Genome Announc.">
        <title>Draft Genome Sequence of the Lignocellulose Decomposer Thermobifida fusca Strain TM51.</title>
        <authorList>
            <person name="Toth A."/>
            <person name="Barna T."/>
            <person name="Nagy I."/>
            <person name="Horvath B."/>
            <person name="Nagy I."/>
            <person name="Tancsics A."/>
            <person name="Kriszt B."/>
            <person name="Baka E."/>
            <person name="Fekete C."/>
            <person name="Kukolya J."/>
        </authorList>
    </citation>
    <scope>NUCLEOTIDE SEQUENCE [LARGE SCALE GENOMIC DNA]</scope>
    <source>
        <strain evidence="2 3">TM51</strain>
    </source>
</reference>
<accession>A0A9P2TB07</accession>
<feature type="domain" description="HTH cro/C1-type" evidence="1">
    <location>
        <begin position="24"/>
        <end position="83"/>
    </location>
</feature>
<dbReference type="SMART" id="SM00530">
    <property type="entry name" value="HTH_XRE"/>
    <property type="match status" value="1"/>
</dbReference>
<comment type="caution">
    <text evidence="2">The sequence shown here is derived from an EMBL/GenBank/DDBJ whole genome shotgun (WGS) entry which is preliminary data.</text>
</comment>
<dbReference type="GO" id="GO:0003677">
    <property type="term" value="F:DNA binding"/>
    <property type="evidence" value="ECO:0007669"/>
    <property type="project" value="UniProtKB-KW"/>
</dbReference>
<dbReference type="InterPro" id="IPR001387">
    <property type="entry name" value="Cro/C1-type_HTH"/>
</dbReference>
<dbReference type="Proteomes" id="UP000014184">
    <property type="component" value="Unassembled WGS sequence"/>
</dbReference>
<dbReference type="EMBL" id="AOSG01000050">
    <property type="protein sequence ID" value="EOR71129.1"/>
    <property type="molecule type" value="Genomic_DNA"/>
</dbReference>
<protein>
    <submittedName>
        <fullName evidence="2">Helix-hairpin-helix DNA-binding motif-containing protein</fullName>
    </submittedName>
</protein>
<dbReference type="SUPFAM" id="SSF47413">
    <property type="entry name" value="lambda repressor-like DNA-binding domains"/>
    <property type="match status" value="1"/>
</dbReference>
<proteinExistence type="predicted"/>
<dbReference type="PROSITE" id="PS50943">
    <property type="entry name" value="HTH_CROC1"/>
    <property type="match status" value="1"/>
</dbReference>
<gene>
    <name evidence="2" type="ORF">TM51_09281</name>
</gene>